<evidence type="ECO:0000256" key="2">
    <source>
        <dbReference type="RuleBase" id="RU362080"/>
    </source>
</evidence>
<protein>
    <recommendedName>
        <fullName evidence="2">Antitoxin</fullName>
    </recommendedName>
</protein>
<dbReference type="InterPro" id="IPR036165">
    <property type="entry name" value="YefM-like_sf"/>
</dbReference>
<proteinExistence type="inferred from homology"/>
<comment type="caution">
    <text evidence="3">The sequence shown here is derived from an EMBL/GenBank/DDBJ whole genome shotgun (WGS) entry which is preliminary data.</text>
</comment>
<dbReference type="NCBIfam" id="TIGR01552">
    <property type="entry name" value="phd_fam"/>
    <property type="match status" value="1"/>
</dbReference>
<dbReference type="Pfam" id="PF02604">
    <property type="entry name" value="PhdYeFM_antitox"/>
    <property type="match status" value="1"/>
</dbReference>
<evidence type="ECO:0000256" key="1">
    <source>
        <dbReference type="ARBA" id="ARBA00009981"/>
    </source>
</evidence>
<reference evidence="3 4" key="1">
    <citation type="submission" date="2023-05" db="EMBL/GenBank/DDBJ databases">
        <title>Gordonibacter KGMB12511T sp. nov., isolated from faeces of healthy Korean.</title>
        <authorList>
            <person name="Kim H.S."/>
            <person name="Kim J.-S."/>
            <person name="Suh M.K."/>
            <person name="Eom M.K."/>
            <person name="Do H.E."/>
            <person name="Lee J.-S."/>
        </authorList>
    </citation>
    <scope>NUCLEOTIDE SEQUENCE [LARGE SCALE GENOMIC DNA]</scope>
    <source>
        <strain evidence="3 4">KGMB12511</strain>
    </source>
</reference>
<evidence type="ECO:0000313" key="4">
    <source>
        <dbReference type="Proteomes" id="UP001232750"/>
    </source>
</evidence>
<accession>A0ABT7DMH0</accession>
<dbReference type="Gene3D" id="3.40.1620.10">
    <property type="entry name" value="YefM-like domain"/>
    <property type="match status" value="1"/>
</dbReference>
<evidence type="ECO:0000313" key="3">
    <source>
        <dbReference type="EMBL" id="MDJ1649771.1"/>
    </source>
</evidence>
<dbReference type="RefSeq" id="WP_283831115.1">
    <property type="nucleotide sequence ID" value="NZ_JASJEU010000006.1"/>
</dbReference>
<dbReference type="InterPro" id="IPR006442">
    <property type="entry name" value="Antitoxin_Phd/YefM"/>
</dbReference>
<sequence>MTMNTVSVAEARANFSKIGEAINRTGNPVTVFKHSKPYLVIMPAAHKEPNAETRAAMADAEQIISDPNRSHYSSFEDLMAALDNEED</sequence>
<dbReference type="EMBL" id="JASJEU010000006">
    <property type="protein sequence ID" value="MDJ1649771.1"/>
    <property type="molecule type" value="Genomic_DNA"/>
</dbReference>
<dbReference type="SUPFAM" id="SSF143120">
    <property type="entry name" value="YefM-like"/>
    <property type="match status" value="1"/>
</dbReference>
<organism evidence="3 4">
    <name type="scientific">Gordonibacter faecis</name>
    <dbReference type="NCBI Taxonomy" id="3047475"/>
    <lineage>
        <taxon>Bacteria</taxon>
        <taxon>Bacillati</taxon>
        <taxon>Actinomycetota</taxon>
        <taxon>Coriobacteriia</taxon>
        <taxon>Eggerthellales</taxon>
        <taxon>Eggerthellaceae</taxon>
        <taxon>Gordonibacter</taxon>
    </lineage>
</organism>
<comment type="function">
    <text evidence="2">Antitoxin component of a type II toxin-antitoxin (TA) system.</text>
</comment>
<name>A0ABT7DMH0_9ACTN</name>
<dbReference type="Proteomes" id="UP001232750">
    <property type="component" value="Unassembled WGS sequence"/>
</dbReference>
<gene>
    <name evidence="3" type="ORF">QNJ86_03065</name>
</gene>
<keyword evidence="4" id="KW-1185">Reference proteome</keyword>
<comment type="similarity">
    <text evidence="1 2">Belongs to the phD/YefM antitoxin family.</text>
</comment>